<dbReference type="STRING" id="1343740.M271_05965"/>
<dbReference type="Pfam" id="PF06912">
    <property type="entry name" value="DUF1275"/>
    <property type="match status" value="1"/>
</dbReference>
<gene>
    <name evidence="2" type="ORF">D3C57_137540</name>
</gene>
<dbReference type="EMBL" id="QYCY01000002">
    <property type="protein sequence ID" value="RLV75052.1"/>
    <property type="molecule type" value="Genomic_DNA"/>
</dbReference>
<dbReference type="RefSeq" id="WP_020866221.1">
    <property type="nucleotide sequence ID" value="NC_022785.1"/>
</dbReference>
<feature type="transmembrane region" description="Helical" evidence="1">
    <location>
        <begin position="186"/>
        <end position="206"/>
    </location>
</feature>
<keyword evidence="1" id="KW-0472">Membrane</keyword>
<comment type="caution">
    <text evidence="2">The sequence shown here is derived from an EMBL/GenBank/DDBJ whole genome shotgun (WGS) entry which is preliminary data.</text>
</comment>
<keyword evidence="1" id="KW-0812">Transmembrane</keyword>
<evidence type="ECO:0000256" key="1">
    <source>
        <dbReference type="SAM" id="Phobius"/>
    </source>
</evidence>
<feature type="transmembrane region" description="Helical" evidence="1">
    <location>
        <begin position="43"/>
        <end position="64"/>
    </location>
</feature>
<evidence type="ECO:0000313" key="2">
    <source>
        <dbReference type="EMBL" id="RLV75052.1"/>
    </source>
</evidence>
<keyword evidence="1" id="KW-1133">Transmembrane helix</keyword>
<dbReference type="Proteomes" id="UP000281594">
    <property type="component" value="Unassembled WGS sequence"/>
</dbReference>
<protein>
    <submittedName>
        <fullName evidence="2">Membrane protein</fullName>
    </submittedName>
</protein>
<feature type="transmembrane region" description="Helical" evidence="1">
    <location>
        <begin position="106"/>
        <end position="124"/>
    </location>
</feature>
<dbReference type="HOGENOM" id="CLU_061825_2_2_11"/>
<dbReference type="eggNOG" id="COG3619">
    <property type="taxonomic scope" value="Bacteria"/>
</dbReference>
<dbReference type="PANTHER" id="PTHR37314">
    <property type="entry name" value="SLR0142 PROTEIN"/>
    <property type="match status" value="1"/>
</dbReference>
<feature type="transmembrane region" description="Helical" evidence="1">
    <location>
        <begin position="212"/>
        <end position="230"/>
    </location>
</feature>
<evidence type="ECO:0000313" key="3">
    <source>
        <dbReference type="Proteomes" id="UP000281594"/>
    </source>
</evidence>
<proteinExistence type="predicted"/>
<reference evidence="2 3" key="1">
    <citation type="journal article" date="2018" name="J. Biol. Chem.">
        <title>Discovery of the actinoplanic acid pathway in Streptomyces rapamycinicus reveals a genetically conserved synergism with rapamycin.</title>
        <authorList>
            <person name="Mrak P."/>
            <person name="Krastel P."/>
            <person name="Pivk Lukancic P."/>
            <person name="Tao J."/>
            <person name="Pistorius D."/>
            <person name="Moore C.M."/>
        </authorList>
    </citation>
    <scope>NUCLEOTIDE SEQUENCE [LARGE SCALE GENOMIC DNA]</scope>
    <source>
        <strain evidence="2 3">NRRL 5491</strain>
    </source>
</reference>
<dbReference type="KEGG" id="src:M271_05965"/>
<accession>A0A0A0N856</accession>
<sequence>MAEESDTDPAPKARPPGRACASGGAVAAVALTVATGAMDAMSFLALGGVFTSVMTANLSLLGMSTASLDATLARDSAVAMGGYIVGALVSGRIVRGSRPALRGRCALTVELLALGGLWAVWASADGHPSGGRQLGLLAVAALAMGGQSGLVRAVGPPGFSTTYLTGALTGVLVDAVRSGTVRRLSIALLAGLVVGAAAGGLLVAHAARAAPALPTGLVGLVLLASLTSLARDAQGHLWPHAEQSAPSPPAPGRVDR</sequence>
<dbReference type="AlphaFoldDB" id="A0A0A0N856"/>
<dbReference type="PANTHER" id="PTHR37314:SF4">
    <property type="entry name" value="UPF0700 TRANSMEMBRANE PROTEIN YOAK"/>
    <property type="match status" value="1"/>
</dbReference>
<organism evidence="2 3">
    <name type="scientific">Streptomyces rapamycinicus (strain ATCC 29253 / DSM 41530 / NRRL 5491 / AYB-994)</name>
    <name type="common">Streptomyces hygroscopicus (strain ATCC 29253)</name>
    <dbReference type="NCBI Taxonomy" id="1343740"/>
    <lineage>
        <taxon>Bacteria</taxon>
        <taxon>Bacillati</taxon>
        <taxon>Actinomycetota</taxon>
        <taxon>Actinomycetes</taxon>
        <taxon>Kitasatosporales</taxon>
        <taxon>Streptomycetaceae</taxon>
        <taxon>Streptomyces</taxon>
        <taxon>Streptomyces violaceusniger group</taxon>
    </lineage>
</organism>
<dbReference type="InterPro" id="IPR010699">
    <property type="entry name" value="DUF1275"/>
</dbReference>
<feature type="transmembrane region" description="Helical" evidence="1">
    <location>
        <begin position="76"/>
        <end position="94"/>
    </location>
</feature>
<name>A0A0A0N856_STRRN</name>